<reference evidence="12" key="2">
    <citation type="journal article" date="2017" name="J. Med. Entomol.">
        <title>Transcriptome Analysis of the Triatoma infestans (Hemiptera: Reduviidae) Integument.</title>
        <authorList>
            <person name="Calderon-Fernandez G.M."/>
            <person name="Moriconi D.E."/>
            <person name="Dulbecco A.B."/>
            <person name="Juarez M.P."/>
        </authorList>
    </citation>
    <scope>NUCLEOTIDE SEQUENCE</scope>
    <source>
        <strain evidence="12">Int1</strain>
        <tissue evidence="12">Integument</tissue>
    </source>
</reference>
<dbReference type="AlphaFoldDB" id="A0A161MHR9"/>
<sequence>MSCPPYQLVEELSSTCQTTPPPTCAPPPPPPPPPSCCAAEEPPMEATCCENGKSMEERKCDDAFREEAIKCPMAWPNKLIMSPPFYADLGKNARDVFSKGYHFGLLKLDVKTKTNTGVEFSTGGVHNHDTGNIFGSLETKYKFKEYGVTFTEKWNTDNVLATEIALSDFCEGAKLSCDTSFAPHSGDKTLRMKAEFRNESCALNLDTDFKSGGPVVKGGAVLGYGGWLCGYQTSFDTAKSKLTENKFSMGFTTKDFILNTSINDGRLFSGSIFHKVSNKLETGIQISWASDNNDTDFGIGCKYNLDPDAALRIKVNNQSLIGLGYSQKLREGVTLSLSTQIDGKNFNEGGHKVGFCLELEA</sequence>
<evidence type="ECO:0000313" key="12">
    <source>
        <dbReference type="EMBL" id="JAS00986.1"/>
    </source>
</evidence>
<keyword evidence="6" id="KW-1000">Mitochondrion outer membrane</keyword>
<feature type="compositionally biased region" description="Pro residues" evidence="11">
    <location>
        <begin position="19"/>
        <end position="35"/>
    </location>
</feature>
<evidence type="ECO:0000256" key="1">
    <source>
        <dbReference type="ARBA" id="ARBA00004294"/>
    </source>
</evidence>
<evidence type="ECO:0000256" key="8">
    <source>
        <dbReference type="ARBA" id="ARBA00023114"/>
    </source>
</evidence>
<evidence type="ECO:0000256" key="7">
    <source>
        <dbReference type="ARBA" id="ARBA00023065"/>
    </source>
</evidence>
<keyword evidence="5" id="KW-0812">Transmembrane</keyword>
<dbReference type="FunFam" id="2.40.160.10:FF:000001">
    <property type="entry name" value="Voltage-dependent anion-selective channel protein 2"/>
    <property type="match status" value="1"/>
</dbReference>
<comment type="similarity">
    <text evidence="2">Belongs to the eukaryotic mitochondrial porin family.</text>
</comment>
<dbReference type="GO" id="GO:0008308">
    <property type="term" value="F:voltage-gated monoatomic anion channel activity"/>
    <property type="evidence" value="ECO:0007669"/>
    <property type="project" value="InterPro"/>
</dbReference>
<keyword evidence="8" id="KW-0626">Porin</keyword>
<evidence type="ECO:0000256" key="6">
    <source>
        <dbReference type="ARBA" id="ARBA00022787"/>
    </source>
</evidence>
<keyword evidence="3" id="KW-0813">Transport</keyword>
<comment type="subcellular location">
    <subcellularLocation>
        <location evidence="1">Mitochondrion outer membrane</location>
    </subcellularLocation>
</comment>
<evidence type="ECO:0000256" key="10">
    <source>
        <dbReference type="ARBA" id="ARBA00023136"/>
    </source>
</evidence>
<dbReference type="GO" id="GO:0005741">
    <property type="term" value="C:mitochondrial outer membrane"/>
    <property type="evidence" value="ECO:0007669"/>
    <property type="project" value="UniProtKB-SubCell"/>
</dbReference>
<dbReference type="PANTHER" id="PTHR11743:SF70">
    <property type="entry name" value="GH26960P-RELATED"/>
    <property type="match status" value="1"/>
</dbReference>
<keyword evidence="4" id="KW-1134">Transmembrane beta strand</keyword>
<dbReference type="InterPro" id="IPR001925">
    <property type="entry name" value="Porin_Euk"/>
</dbReference>
<dbReference type="PRINTS" id="PR00185">
    <property type="entry name" value="EUKARYTPORIN"/>
</dbReference>
<dbReference type="GO" id="GO:0046930">
    <property type="term" value="C:pore complex"/>
    <property type="evidence" value="ECO:0007669"/>
    <property type="project" value="UniProtKB-KW"/>
</dbReference>
<keyword evidence="9" id="KW-0496">Mitochondrion</keyword>
<evidence type="ECO:0000256" key="4">
    <source>
        <dbReference type="ARBA" id="ARBA00022452"/>
    </source>
</evidence>
<dbReference type="InterPro" id="IPR023614">
    <property type="entry name" value="Porin_dom_sf"/>
</dbReference>
<organism evidence="12">
    <name type="scientific">Triatoma infestans</name>
    <name type="common">Assassin bug</name>
    <dbReference type="NCBI Taxonomy" id="30076"/>
    <lineage>
        <taxon>Eukaryota</taxon>
        <taxon>Metazoa</taxon>
        <taxon>Ecdysozoa</taxon>
        <taxon>Arthropoda</taxon>
        <taxon>Hexapoda</taxon>
        <taxon>Insecta</taxon>
        <taxon>Pterygota</taxon>
        <taxon>Neoptera</taxon>
        <taxon>Paraneoptera</taxon>
        <taxon>Hemiptera</taxon>
        <taxon>Heteroptera</taxon>
        <taxon>Panheteroptera</taxon>
        <taxon>Cimicomorpha</taxon>
        <taxon>Reduviidae</taxon>
        <taxon>Triatominae</taxon>
        <taxon>Triatoma</taxon>
    </lineage>
</organism>
<accession>A0A161MHR9</accession>
<evidence type="ECO:0000256" key="2">
    <source>
        <dbReference type="ARBA" id="ARBA00007780"/>
    </source>
</evidence>
<evidence type="ECO:0000256" key="9">
    <source>
        <dbReference type="ARBA" id="ARBA00023128"/>
    </source>
</evidence>
<evidence type="ECO:0000256" key="5">
    <source>
        <dbReference type="ARBA" id="ARBA00022692"/>
    </source>
</evidence>
<keyword evidence="7" id="KW-0406">Ion transport</keyword>
<reference evidence="12" key="1">
    <citation type="submission" date="2016-04" db="EMBL/GenBank/DDBJ databases">
        <authorList>
            <person name="Calderon-Fernandez G.M.Sr."/>
        </authorList>
    </citation>
    <scope>NUCLEOTIDE SEQUENCE</scope>
    <source>
        <strain evidence="12">Int1</strain>
        <tissue evidence="12">Integument</tissue>
    </source>
</reference>
<dbReference type="InterPro" id="IPR027246">
    <property type="entry name" value="Porin_Euk/Tom40"/>
</dbReference>
<dbReference type="PANTHER" id="PTHR11743">
    <property type="entry name" value="VOLTAGE-DEPENDENT ANION-SELECTIVE CHANNEL"/>
    <property type="match status" value="1"/>
</dbReference>
<dbReference type="GO" id="GO:0015288">
    <property type="term" value="F:porin activity"/>
    <property type="evidence" value="ECO:0007669"/>
    <property type="project" value="UniProtKB-KW"/>
</dbReference>
<dbReference type="CDD" id="cd07306">
    <property type="entry name" value="Porin3_VDAC"/>
    <property type="match status" value="1"/>
</dbReference>
<name>A0A161MHR9_TRIIF</name>
<keyword evidence="10" id="KW-0472">Membrane</keyword>
<feature type="region of interest" description="Disordered" evidence="11">
    <location>
        <begin position="14"/>
        <end position="35"/>
    </location>
</feature>
<evidence type="ECO:0000256" key="3">
    <source>
        <dbReference type="ARBA" id="ARBA00022448"/>
    </source>
</evidence>
<protein>
    <submittedName>
        <fullName evidence="12">Mitochondrial porin</fullName>
    </submittedName>
</protein>
<dbReference type="Gene3D" id="2.40.160.10">
    <property type="entry name" value="Porin"/>
    <property type="match status" value="1"/>
</dbReference>
<evidence type="ECO:0000256" key="11">
    <source>
        <dbReference type="SAM" id="MobiDB-lite"/>
    </source>
</evidence>
<proteinExistence type="inferred from homology"/>
<dbReference type="EMBL" id="GEMB01002194">
    <property type="protein sequence ID" value="JAS00986.1"/>
    <property type="molecule type" value="Transcribed_RNA"/>
</dbReference>
<dbReference type="Pfam" id="PF01459">
    <property type="entry name" value="Porin_3"/>
    <property type="match status" value="1"/>
</dbReference>